<evidence type="ECO:0000313" key="10">
    <source>
        <dbReference type="EMBL" id="NEE01392.1"/>
    </source>
</evidence>
<dbReference type="InterPro" id="IPR003010">
    <property type="entry name" value="C-N_Hydrolase"/>
</dbReference>
<feature type="transmembrane region" description="Helical" evidence="8">
    <location>
        <begin position="14"/>
        <end position="31"/>
    </location>
</feature>
<proteinExistence type="inferred from homology"/>
<feature type="transmembrane region" description="Helical" evidence="8">
    <location>
        <begin position="185"/>
        <end position="204"/>
    </location>
</feature>
<dbReference type="AlphaFoldDB" id="A0A6L9SA03"/>
<gene>
    <name evidence="8 10" type="primary">lnt</name>
    <name evidence="10" type="ORF">G1H10_14550</name>
</gene>
<protein>
    <recommendedName>
        <fullName evidence="8">Apolipoprotein N-acyltransferase</fullName>
        <shortName evidence="8">ALP N-acyltransferase</shortName>
        <ecNumber evidence="8">2.3.1.269</ecNumber>
    </recommendedName>
</protein>
<dbReference type="InterPro" id="IPR004563">
    <property type="entry name" value="Apolipo_AcylTrfase"/>
</dbReference>
<comment type="similarity">
    <text evidence="8">Belongs to the CN hydrolase family. Apolipoprotein N-acyltransferase subfamily.</text>
</comment>
<dbReference type="EC" id="2.3.1.269" evidence="8"/>
<dbReference type="GO" id="GO:0005886">
    <property type="term" value="C:plasma membrane"/>
    <property type="evidence" value="ECO:0007669"/>
    <property type="project" value="UniProtKB-SubCell"/>
</dbReference>
<keyword evidence="4 8" id="KW-0812">Transmembrane</keyword>
<reference evidence="10 11" key="1">
    <citation type="submission" date="2020-02" db="EMBL/GenBank/DDBJ databases">
        <authorList>
            <person name="Li X.-J."/>
            <person name="Han X.-M."/>
        </authorList>
    </citation>
    <scope>NUCLEOTIDE SEQUENCE [LARGE SCALE GENOMIC DNA]</scope>
    <source>
        <strain evidence="10 11">CCTCC AB 2017055</strain>
    </source>
</reference>
<feature type="domain" description="CN hydrolase" evidence="9">
    <location>
        <begin position="214"/>
        <end position="468"/>
    </location>
</feature>
<dbReference type="Proteomes" id="UP000475214">
    <property type="component" value="Unassembled WGS sequence"/>
</dbReference>
<evidence type="ECO:0000256" key="2">
    <source>
        <dbReference type="ARBA" id="ARBA00022475"/>
    </source>
</evidence>
<comment type="catalytic activity">
    <reaction evidence="8">
        <text>N-terminal S-1,2-diacyl-sn-glyceryl-L-cysteinyl-[lipoprotein] + a glycerophospholipid = N-acyl-S-1,2-diacyl-sn-glyceryl-L-cysteinyl-[lipoprotein] + a 2-acyl-sn-glycero-3-phospholipid + H(+)</text>
        <dbReference type="Rhea" id="RHEA:48228"/>
        <dbReference type="Rhea" id="RHEA-COMP:14681"/>
        <dbReference type="Rhea" id="RHEA-COMP:14684"/>
        <dbReference type="ChEBI" id="CHEBI:15378"/>
        <dbReference type="ChEBI" id="CHEBI:136912"/>
        <dbReference type="ChEBI" id="CHEBI:140656"/>
        <dbReference type="ChEBI" id="CHEBI:140657"/>
        <dbReference type="ChEBI" id="CHEBI:140660"/>
        <dbReference type="EC" id="2.3.1.269"/>
    </reaction>
</comment>
<accession>A0A6L9SA03</accession>
<comment type="caution">
    <text evidence="8">Lacks conserved residue(s) required for the propagation of feature annotation.</text>
</comment>
<feature type="transmembrane region" description="Helical" evidence="8">
    <location>
        <begin position="86"/>
        <end position="108"/>
    </location>
</feature>
<keyword evidence="5 8" id="KW-1133">Transmembrane helix</keyword>
<dbReference type="RefSeq" id="WP_163738892.1">
    <property type="nucleotide sequence ID" value="NZ_JAAGOA010000009.1"/>
</dbReference>
<evidence type="ECO:0000256" key="3">
    <source>
        <dbReference type="ARBA" id="ARBA00022679"/>
    </source>
</evidence>
<dbReference type="Pfam" id="PF20154">
    <property type="entry name" value="LNT_N"/>
    <property type="match status" value="1"/>
</dbReference>
<evidence type="ECO:0000256" key="6">
    <source>
        <dbReference type="ARBA" id="ARBA00023136"/>
    </source>
</evidence>
<dbReference type="InterPro" id="IPR036526">
    <property type="entry name" value="C-N_Hydrolase_sf"/>
</dbReference>
<dbReference type="GO" id="GO:0016410">
    <property type="term" value="F:N-acyltransferase activity"/>
    <property type="evidence" value="ECO:0007669"/>
    <property type="project" value="UniProtKB-UniRule"/>
</dbReference>
<dbReference type="PANTHER" id="PTHR38686:SF1">
    <property type="entry name" value="APOLIPOPROTEIN N-ACYLTRANSFERASE"/>
    <property type="match status" value="1"/>
</dbReference>
<dbReference type="EMBL" id="JAAGOA010000009">
    <property type="protein sequence ID" value="NEE01392.1"/>
    <property type="molecule type" value="Genomic_DNA"/>
</dbReference>
<evidence type="ECO:0000256" key="7">
    <source>
        <dbReference type="ARBA" id="ARBA00023315"/>
    </source>
</evidence>
<evidence type="ECO:0000259" key="9">
    <source>
        <dbReference type="PROSITE" id="PS50263"/>
    </source>
</evidence>
<evidence type="ECO:0000256" key="8">
    <source>
        <dbReference type="HAMAP-Rule" id="MF_01148"/>
    </source>
</evidence>
<feature type="transmembrane region" description="Helical" evidence="8">
    <location>
        <begin position="155"/>
        <end position="178"/>
    </location>
</feature>
<keyword evidence="3 8" id="KW-0808">Transferase</keyword>
<dbReference type="Gene3D" id="3.60.110.10">
    <property type="entry name" value="Carbon-nitrogen hydrolase"/>
    <property type="match status" value="1"/>
</dbReference>
<feature type="transmembrane region" description="Helical" evidence="8">
    <location>
        <begin position="60"/>
        <end position="80"/>
    </location>
</feature>
<keyword evidence="10" id="KW-0449">Lipoprotein</keyword>
<dbReference type="CDD" id="cd07571">
    <property type="entry name" value="ALP_N-acyl_transferase"/>
    <property type="match status" value="1"/>
</dbReference>
<evidence type="ECO:0000256" key="1">
    <source>
        <dbReference type="ARBA" id="ARBA00004651"/>
    </source>
</evidence>
<dbReference type="InterPro" id="IPR045378">
    <property type="entry name" value="LNT_N"/>
</dbReference>
<organism evidence="10 11">
    <name type="scientific">Phytoactinopolyspora halotolerans</name>
    <dbReference type="NCBI Taxonomy" id="1981512"/>
    <lineage>
        <taxon>Bacteria</taxon>
        <taxon>Bacillati</taxon>
        <taxon>Actinomycetota</taxon>
        <taxon>Actinomycetes</taxon>
        <taxon>Jiangellales</taxon>
        <taxon>Jiangellaceae</taxon>
        <taxon>Phytoactinopolyspora</taxon>
    </lineage>
</organism>
<dbReference type="PANTHER" id="PTHR38686">
    <property type="entry name" value="APOLIPOPROTEIN N-ACYLTRANSFERASE"/>
    <property type="match status" value="1"/>
</dbReference>
<evidence type="ECO:0000256" key="4">
    <source>
        <dbReference type="ARBA" id="ARBA00022692"/>
    </source>
</evidence>
<keyword evidence="6 8" id="KW-0472">Membrane</keyword>
<dbReference type="PROSITE" id="PS50263">
    <property type="entry name" value="CN_HYDROLASE"/>
    <property type="match status" value="1"/>
</dbReference>
<comment type="subcellular location">
    <subcellularLocation>
        <location evidence="1 8">Cell membrane</location>
        <topology evidence="1 8">Multi-pass membrane protein</topology>
    </subcellularLocation>
</comment>
<comment type="function">
    <text evidence="8">Catalyzes the phospholipid dependent N-acylation of the N-terminal cysteine of apolipoprotein, the last step in lipoprotein maturation.</text>
</comment>
<sequence>MSLWLTAGEGRRSTALRAGGMIVVGLCLVLAFPPFDLWFTAALAPGAAALLVRDQPLRRSALLGVVLGLAFFLPLMWWTGMEVGPIPWVLLGILEASFFVLLTMGFTVVQRLPGWPVWIAAVWIAVEAFRGRFPWGGLTWGKLAFAQADGPFTGLAALGGTPLVSFAVALVSGLLAWLVVSTDRWTRVVAAGAAAAVTVSGLFVSPPAPDGDTITVASVQGNVPAMGLDYNARARVVTENHVAATHQLVRDVENGSVRQPDLVIWPENSSDINPFADPTIYADIDRAVAAIGVPVVLSAIIPTGDGRHKENTSILWDPEQGPTQTYVKRRPMPFGEYIPFRDIAALITDAVNRQPLDQIAGDEVGVFSTDVGSIALAICFEVGFDEIVRDAVVDGGQFLAVQTNNATFRDSPMSEQHLAQSRLRAVEHGRSVIVSALSGISAVIGPDGTVEQRTELFTQDVLVADVRLSDETTVATTVGAWPEWVIVGLALGAVVAGIALTRRPTEVDSGSPREPEPVAAGV</sequence>
<dbReference type="NCBIfam" id="TIGR00546">
    <property type="entry name" value="lnt"/>
    <property type="match status" value="1"/>
</dbReference>
<dbReference type="SUPFAM" id="SSF56317">
    <property type="entry name" value="Carbon-nitrogen hydrolase"/>
    <property type="match status" value="1"/>
</dbReference>
<evidence type="ECO:0000313" key="11">
    <source>
        <dbReference type="Proteomes" id="UP000475214"/>
    </source>
</evidence>
<dbReference type="UniPathway" id="UPA00666"/>
<dbReference type="Pfam" id="PF00795">
    <property type="entry name" value="CN_hydrolase"/>
    <property type="match status" value="1"/>
</dbReference>
<name>A0A6L9SA03_9ACTN</name>
<keyword evidence="11" id="KW-1185">Reference proteome</keyword>
<dbReference type="HAMAP" id="MF_01148">
    <property type="entry name" value="Lnt"/>
    <property type="match status" value="1"/>
</dbReference>
<keyword evidence="2 8" id="KW-1003">Cell membrane</keyword>
<evidence type="ECO:0000256" key="5">
    <source>
        <dbReference type="ARBA" id="ARBA00022989"/>
    </source>
</evidence>
<comment type="pathway">
    <text evidence="8">Protein modification; lipoprotein biosynthesis (N-acyl transfer).</text>
</comment>
<comment type="caution">
    <text evidence="10">The sequence shown here is derived from an EMBL/GenBank/DDBJ whole genome shotgun (WGS) entry which is preliminary data.</text>
</comment>
<dbReference type="GO" id="GO:0042158">
    <property type="term" value="P:lipoprotein biosynthetic process"/>
    <property type="evidence" value="ECO:0007669"/>
    <property type="project" value="UniProtKB-UniRule"/>
</dbReference>
<keyword evidence="7 8" id="KW-0012">Acyltransferase</keyword>